<keyword evidence="1" id="KW-1133">Transmembrane helix</keyword>
<keyword evidence="1" id="KW-0472">Membrane</keyword>
<reference evidence="2" key="1">
    <citation type="submission" date="2021-01" db="EMBL/GenBank/DDBJ databases">
        <title>Whole genome shotgun sequence of Planobispora takensis NBRC 109077.</title>
        <authorList>
            <person name="Komaki H."/>
            <person name="Tamura T."/>
        </authorList>
    </citation>
    <scope>NUCLEOTIDE SEQUENCE</scope>
    <source>
        <strain evidence="2">NBRC 109077</strain>
    </source>
</reference>
<evidence type="ECO:0000313" key="2">
    <source>
        <dbReference type="EMBL" id="GII03094.1"/>
    </source>
</evidence>
<comment type="caution">
    <text evidence="2">The sequence shown here is derived from an EMBL/GenBank/DDBJ whole genome shotgun (WGS) entry which is preliminary data.</text>
</comment>
<proteinExistence type="predicted"/>
<accession>A0A8J3T8Y7</accession>
<keyword evidence="1" id="KW-0812">Transmembrane</keyword>
<sequence length="99" mass="10566">MRTVLRIAGLFLPGPVVFVAAQVAGVWQTIVALGLLVLIVVLGALPVMAIGIRREERALSLASVPPGRAAAFTRRLLNVHVRTSPHPTNTSAPNRQVTR</sequence>
<organism evidence="2 3">
    <name type="scientific">Planobispora takensis</name>
    <dbReference type="NCBI Taxonomy" id="1367882"/>
    <lineage>
        <taxon>Bacteria</taxon>
        <taxon>Bacillati</taxon>
        <taxon>Actinomycetota</taxon>
        <taxon>Actinomycetes</taxon>
        <taxon>Streptosporangiales</taxon>
        <taxon>Streptosporangiaceae</taxon>
        <taxon>Planobispora</taxon>
    </lineage>
</organism>
<protein>
    <submittedName>
        <fullName evidence="2">Uncharacterized protein</fullName>
    </submittedName>
</protein>
<keyword evidence="3" id="KW-1185">Reference proteome</keyword>
<feature type="transmembrane region" description="Helical" evidence="1">
    <location>
        <begin position="30"/>
        <end position="52"/>
    </location>
</feature>
<dbReference type="EMBL" id="BOOK01000036">
    <property type="protein sequence ID" value="GII03094.1"/>
    <property type="molecule type" value="Genomic_DNA"/>
</dbReference>
<evidence type="ECO:0000256" key="1">
    <source>
        <dbReference type="SAM" id="Phobius"/>
    </source>
</evidence>
<name>A0A8J3T8Y7_9ACTN</name>
<dbReference type="RefSeq" id="WP_203877390.1">
    <property type="nucleotide sequence ID" value="NZ_BOOK01000036.1"/>
</dbReference>
<evidence type="ECO:0000313" key="3">
    <source>
        <dbReference type="Proteomes" id="UP000634476"/>
    </source>
</evidence>
<dbReference type="Proteomes" id="UP000634476">
    <property type="component" value="Unassembled WGS sequence"/>
</dbReference>
<gene>
    <name evidence="2" type="ORF">Pta02_51020</name>
</gene>
<dbReference type="AlphaFoldDB" id="A0A8J3T8Y7"/>